<feature type="compositionally biased region" description="Basic residues" evidence="1">
    <location>
        <begin position="8"/>
        <end position="24"/>
    </location>
</feature>
<evidence type="ECO:0000313" key="2">
    <source>
        <dbReference type="EMBL" id="DAD87508.1"/>
    </source>
</evidence>
<sequence length="124" mass="15281">MTQQELKPKKKKRRRKHKKKVGRPRGYRLKKFEQTRIGFFLQHEVPIEYQLLKEVTEMMKLRYPPAELIESLCYSSDDPFFRKAKFWRCLIEYKKFGCRPRFAIGTNAQKELYYIRKKLRKYVV</sequence>
<feature type="region of interest" description="Disordered" evidence="1">
    <location>
        <begin position="1"/>
        <end position="24"/>
    </location>
</feature>
<evidence type="ECO:0000256" key="1">
    <source>
        <dbReference type="SAM" id="MobiDB-lite"/>
    </source>
</evidence>
<dbReference type="EMBL" id="BK015022">
    <property type="protein sequence ID" value="DAD87508.1"/>
    <property type="molecule type" value="Genomic_DNA"/>
</dbReference>
<protein>
    <submittedName>
        <fullName evidence="2">Uncharacterized protein</fullName>
    </submittedName>
</protein>
<reference evidence="2" key="1">
    <citation type="journal article" date="2021" name="Proc. Natl. Acad. Sci. U.S.A.">
        <title>A Catalog of Tens of Thousands of Viruses from Human Metagenomes Reveals Hidden Associations with Chronic Diseases.</title>
        <authorList>
            <person name="Tisza M.J."/>
            <person name="Buck C.B."/>
        </authorList>
    </citation>
    <scope>NUCLEOTIDE SEQUENCE</scope>
    <source>
        <strain evidence="2">CtAUQ2</strain>
    </source>
</reference>
<accession>A0A8S5MZ82</accession>
<proteinExistence type="predicted"/>
<name>A0A8S5MZ82_9CAUD</name>
<organism evidence="2">
    <name type="scientific">Siphoviridae sp. ctAUQ2</name>
    <dbReference type="NCBI Taxonomy" id="2826182"/>
    <lineage>
        <taxon>Viruses</taxon>
        <taxon>Duplodnaviria</taxon>
        <taxon>Heunggongvirae</taxon>
        <taxon>Uroviricota</taxon>
        <taxon>Caudoviricetes</taxon>
    </lineage>
</organism>